<gene>
    <name evidence="1" type="ORF">GCM10022236_08790</name>
</gene>
<accession>A0ABP6ZI34</accession>
<proteinExistence type="predicted"/>
<dbReference type="Proteomes" id="UP001501490">
    <property type="component" value="Unassembled WGS sequence"/>
</dbReference>
<protein>
    <submittedName>
        <fullName evidence="1">Uncharacterized protein</fullName>
    </submittedName>
</protein>
<keyword evidence="2" id="KW-1185">Reference proteome</keyword>
<reference evidence="2" key="1">
    <citation type="journal article" date="2019" name="Int. J. Syst. Evol. Microbiol.">
        <title>The Global Catalogue of Microorganisms (GCM) 10K type strain sequencing project: providing services to taxonomists for standard genome sequencing and annotation.</title>
        <authorList>
            <consortium name="The Broad Institute Genomics Platform"/>
            <consortium name="The Broad Institute Genome Sequencing Center for Infectious Disease"/>
            <person name="Wu L."/>
            <person name="Ma J."/>
        </authorList>
    </citation>
    <scope>NUCLEOTIDE SEQUENCE [LARGE SCALE GENOMIC DNA]</scope>
    <source>
        <strain evidence="2">JCM 16929</strain>
    </source>
</reference>
<name>A0ABP6ZI34_9ACTN</name>
<evidence type="ECO:0000313" key="2">
    <source>
        <dbReference type="Proteomes" id="UP001501490"/>
    </source>
</evidence>
<organism evidence="1 2">
    <name type="scientific">Microlunatus ginsengisoli</name>
    <dbReference type="NCBI Taxonomy" id="363863"/>
    <lineage>
        <taxon>Bacteria</taxon>
        <taxon>Bacillati</taxon>
        <taxon>Actinomycetota</taxon>
        <taxon>Actinomycetes</taxon>
        <taxon>Propionibacteriales</taxon>
        <taxon>Propionibacteriaceae</taxon>
        <taxon>Microlunatus</taxon>
    </lineage>
</organism>
<comment type="caution">
    <text evidence="1">The sequence shown here is derived from an EMBL/GenBank/DDBJ whole genome shotgun (WGS) entry which is preliminary data.</text>
</comment>
<dbReference type="RefSeq" id="WP_344801874.1">
    <property type="nucleotide sequence ID" value="NZ_BAABAB010000006.1"/>
</dbReference>
<dbReference type="EMBL" id="BAABAB010000006">
    <property type="protein sequence ID" value="GAA3609380.1"/>
    <property type="molecule type" value="Genomic_DNA"/>
</dbReference>
<evidence type="ECO:0000313" key="1">
    <source>
        <dbReference type="EMBL" id="GAA3609380.1"/>
    </source>
</evidence>
<sequence length="130" mass="13949">MGLRESLLELLTPSYEVVPVDADGTFLITRHGDRVLDPPARLQLSSEATFEQYVTRLATTSGEVDADAAVGLVYVHIDESMTADTSDGPVSALGLRSRRFGGPRWFVDRLPAGTSTANASAVWVSDPPES</sequence>